<organism evidence="2 3">
    <name type="scientific">Sinorhizobium phage phiM12</name>
    <dbReference type="NCBI Taxonomy" id="1357423"/>
    <lineage>
        <taxon>Viruses</taxon>
        <taxon>Duplodnaviria</taxon>
        <taxon>Heunggongvirae</taxon>
        <taxon>Uroviricota</taxon>
        <taxon>Caudoviricetes</taxon>
        <taxon>Emdodecavirus</taxon>
        <taxon>Emdodecavirus M12</taxon>
    </lineage>
</organism>
<protein>
    <submittedName>
        <fullName evidence="2">Uncharacterized protein</fullName>
    </submittedName>
</protein>
<feature type="transmembrane region" description="Helical" evidence="1">
    <location>
        <begin position="85"/>
        <end position="104"/>
    </location>
</feature>
<sequence length="173" mass="20295">MKVNTDSWHYNVMAFYKWSRFDYNDFDTSYPLHCWARQRGMDVSIENPDKSFHTFKEYMIATGRLQPMDFCSYWRNVLVWPLLRIAYWAFVLTSVVVALSSVSFTGITVSFFTIVASLACAGLVVYLCLTYDNFKAKRKERQKEDGFFKNVNKALKNPTICTLMEYETQKDAE</sequence>
<evidence type="ECO:0000256" key="1">
    <source>
        <dbReference type="SAM" id="Phobius"/>
    </source>
</evidence>
<accession>S5M7P4</accession>
<keyword evidence="1" id="KW-1133">Transmembrane helix</keyword>
<keyword evidence="1" id="KW-0812">Transmembrane</keyword>
<dbReference type="EMBL" id="KF381361">
    <property type="protein sequence ID" value="AGR48126.1"/>
    <property type="molecule type" value="Genomic_DNA"/>
</dbReference>
<feature type="transmembrane region" description="Helical" evidence="1">
    <location>
        <begin position="110"/>
        <end position="131"/>
    </location>
</feature>
<reference evidence="2 3" key="2">
    <citation type="journal article" date="2014" name="Virology">
        <title>The structure of Sinorhizobium meliloti phage PhiM12, which has a novel T=19l triangulation number and is the founder of a new group of T4-superfamily phages.</title>
        <authorList>
            <person name="Stroupe M.E."/>
            <person name="Brewer T.E."/>
            <person name="Sousa D.R."/>
            <person name="Jones K.M."/>
        </authorList>
    </citation>
    <scope>NUCLEOTIDE SEQUENCE [LARGE SCALE GENOMIC DNA]</scope>
</reference>
<name>S5M7P4_9CAUD</name>
<reference evidence="2 3" key="1">
    <citation type="journal article" date="2014" name="Virology">
        <title>The genome, proteome and phylogenetic analysis of Sinorhizobium meliloti phage PhiM12, the founder of a new group of T4-superfamily phages.</title>
        <authorList>
            <person name="Brewer T.E."/>
            <person name="Elizabeth Stroupe M."/>
            <person name="Jones K.M."/>
        </authorList>
    </citation>
    <scope>NUCLEOTIDE SEQUENCE [LARGE SCALE GENOMIC DNA]</scope>
</reference>
<dbReference type="KEGG" id="vg:24423061"/>
<keyword evidence="1" id="KW-0472">Membrane</keyword>
<dbReference type="RefSeq" id="YP_009143295.1">
    <property type="nucleotide sequence ID" value="NC_027204.1"/>
</dbReference>
<evidence type="ECO:0000313" key="2">
    <source>
        <dbReference type="EMBL" id="AGR48126.1"/>
    </source>
</evidence>
<dbReference type="Proteomes" id="UP000015089">
    <property type="component" value="Segment"/>
</dbReference>
<gene>
    <name evidence="2" type="ORF">SmphiM12_494</name>
</gene>
<keyword evidence="3" id="KW-1185">Reference proteome</keyword>
<dbReference type="GeneID" id="24423061"/>
<evidence type="ECO:0000313" key="3">
    <source>
        <dbReference type="Proteomes" id="UP000015089"/>
    </source>
</evidence>
<proteinExistence type="predicted"/>